<dbReference type="Proteomes" id="UP000663855">
    <property type="component" value="Unassembled WGS sequence"/>
</dbReference>
<evidence type="ECO:0000313" key="3">
    <source>
        <dbReference type="EMBL" id="CAF2074939.1"/>
    </source>
</evidence>
<dbReference type="Proteomes" id="UP000663856">
    <property type="component" value="Unassembled WGS sequence"/>
</dbReference>
<dbReference type="EMBL" id="CAJNRF010005853">
    <property type="protein sequence ID" value="CAF2074939.1"/>
    <property type="molecule type" value="Genomic_DNA"/>
</dbReference>
<name>A0A815RD10_9BILA</name>
<dbReference type="EMBL" id="CAJNRE010013695">
    <property type="protein sequence ID" value="CAF2120310.1"/>
    <property type="molecule type" value="Genomic_DNA"/>
</dbReference>
<dbReference type="EMBL" id="CAJNOW010018008">
    <property type="protein sequence ID" value="CAF1661951.1"/>
    <property type="molecule type" value="Genomic_DNA"/>
</dbReference>
<gene>
    <name evidence="1" type="ORF">CJN711_LOCUS25852</name>
    <name evidence="2" type="ORF">KQP761_LOCUS32251</name>
    <name evidence="5" type="ORF">MBJ925_LOCUS25774</name>
    <name evidence="3" type="ORF">WKI299_LOCUS14921</name>
    <name evidence="4" type="ORF">XDN619_LOCUS18657</name>
</gene>
<proteinExistence type="predicted"/>
<evidence type="ECO:0000313" key="6">
    <source>
        <dbReference type="Proteomes" id="UP000663855"/>
    </source>
</evidence>
<protein>
    <submittedName>
        <fullName evidence="1">Uncharacterized protein</fullName>
    </submittedName>
</protein>
<dbReference type="AlphaFoldDB" id="A0A815RD10"/>
<sequence>MQESLLNNLLKSRYPLSYYLSRQQKFVVVSLRTSTTATPTFSELETSVNYQRKTPVIKFSKFFDFNNSQNGMNTDHSQYTSHDQKFDMTQECIERSILKDKLETCRIF</sequence>
<evidence type="ECO:0000313" key="1">
    <source>
        <dbReference type="EMBL" id="CAF1474906.1"/>
    </source>
</evidence>
<reference evidence="1" key="1">
    <citation type="submission" date="2021-02" db="EMBL/GenBank/DDBJ databases">
        <authorList>
            <person name="Nowell W R."/>
        </authorList>
    </citation>
    <scope>NUCLEOTIDE SEQUENCE</scope>
</reference>
<dbReference type="Proteomes" id="UP000663824">
    <property type="component" value="Unassembled WGS sequence"/>
</dbReference>
<evidence type="ECO:0000313" key="2">
    <source>
        <dbReference type="EMBL" id="CAF1661951.1"/>
    </source>
</evidence>
<dbReference type="Proteomes" id="UP000663834">
    <property type="component" value="Unassembled WGS sequence"/>
</dbReference>
<dbReference type="EMBL" id="CAJNRG010008033">
    <property type="protein sequence ID" value="CAF2100853.1"/>
    <property type="molecule type" value="Genomic_DNA"/>
</dbReference>
<evidence type="ECO:0000313" key="5">
    <source>
        <dbReference type="EMBL" id="CAF2120310.1"/>
    </source>
</evidence>
<dbReference type="EMBL" id="CAJNOV010012088">
    <property type="protein sequence ID" value="CAF1474906.1"/>
    <property type="molecule type" value="Genomic_DNA"/>
</dbReference>
<dbReference type="OrthoDB" id="10036899at2759"/>
<evidence type="ECO:0000313" key="4">
    <source>
        <dbReference type="EMBL" id="CAF2100853.1"/>
    </source>
</evidence>
<organism evidence="1 6">
    <name type="scientific">Rotaria magnacalcarata</name>
    <dbReference type="NCBI Taxonomy" id="392030"/>
    <lineage>
        <taxon>Eukaryota</taxon>
        <taxon>Metazoa</taxon>
        <taxon>Spiralia</taxon>
        <taxon>Gnathifera</taxon>
        <taxon>Rotifera</taxon>
        <taxon>Eurotatoria</taxon>
        <taxon>Bdelloidea</taxon>
        <taxon>Philodinida</taxon>
        <taxon>Philodinidae</taxon>
        <taxon>Rotaria</taxon>
    </lineage>
</organism>
<accession>A0A815RD10</accession>
<comment type="caution">
    <text evidence="1">The sequence shown here is derived from an EMBL/GenBank/DDBJ whole genome shotgun (WGS) entry which is preliminary data.</text>
</comment>
<dbReference type="Proteomes" id="UP000663887">
    <property type="component" value="Unassembled WGS sequence"/>
</dbReference>